<feature type="compositionally biased region" description="Basic residues" evidence="1">
    <location>
        <begin position="590"/>
        <end position="604"/>
    </location>
</feature>
<sequence length="709" mass="81268">MTRPRSAFPYQPLSQPLSKPFRGGFETRLVRLHPGAFDDCVYCTIYHANILERQPQTEYTALSYVWGDATRTKPIQLGYHQLPTAEPPHGRVSATSPGMGCYESFQVTTNLESALRHLRKRASERILWVDAICINQSDWEERLSQVEGMAAVYQNAVKVRIWLGSINDVSVSTANLQEELENVQSRQVPIPGESSQPVLSPEEDTGAVSGRRRKAVETVLLAARDYIMDEGHLSRQETGDNWFPDELAFLGIQMIASRPWWRRVWVIQEATLPKQDPVMQCGRIEIKYRRFLESAKHCMFQNAPSELSRTQISLTVHGMFDDGHNPLEVSLANRLLAYLSCMSGNFEVTDPKDRINGVHGFLRMCGCHDNIFFYIFFLMARGKCEQSLAEYFHRVAIWILFDPQPKSYPLRILESGPSNVEGLPSWVPMWESKKWIGRDKNHGAPESKYDILAQGTAMGKIYRRSTISVCDRCTAMYEKKWGAPKSMFDITVRCTEIRIRNALALGRVITTVEVHPVQRKNDVNTLRKAIVEVEQRIVAALRSLNIPHAGTKTHIKRFRDFVRLNFWDVDAVDGSDPSNHCTTLEDFLQSKRKSSNRKGHRRDRKVSAHRTDPSILSPCSIEKLGSFFGHVRHLVIGSNIVGHMFEESLPSWQCGDRLYLIPECRWVLGLRRSGIGYRYMYRVFVSDLEWQQRKQQFDGRGIYENIVLV</sequence>
<organism evidence="3 4">
    <name type="scientific">Phaeosphaeria nodorum (strain SN15 / ATCC MYA-4574 / FGSC 10173)</name>
    <name type="common">Glume blotch fungus</name>
    <name type="synonym">Parastagonospora nodorum</name>
    <dbReference type="NCBI Taxonomy" id="321614"/>
    <lineage>
        <taxon>Eukaryota</taxon>
        <taxon>Fungi</taxon>
        <taxon>Dikarya</taxon>
        <taxon>Ascomycota</taxon>
        <taxon>Pezizomycotina</taxon>
        <taxon>Dothideomycetes</taxon>
        <taxon>Pleosporomycetidae</taxon>
        <taxon>Pleosporales</taxon>
        <taxon>Pleosporineae</taxon>
        <taxon>Phaeosphaeriaceae</taxon>
        <taxon>Parastagonospora</taxon>
    </lineage>
</organism>
<proteinExistence type="predicted"/>
<name>A0A7U2NQQ6_PHANO</name>
<evidence type="ECO:0000313" key="4">
    <source>
        <dbReference type="Proteomes" id="UP000663193"/>
    </source>
</evidence>
<dbReference type="OrthoDB" id="3757889at2759"/>
<keyword evidence="4" id="KW-1185">Reference proteome</keyword>
<dbReference type="EMBL" id="CP069043">
    <property type="protein sequence ID" value="QRD07007.1"/>
    <property type="molecule type" value="Genomic_DNA"/>
</dbReference>
<dbReference type="VEuPathDB" id="FungiDB:JI435_125900"/>
<reference evidence="4" key="1">
    <citation type="journal article" date="2021" name="BMC Genomics">
        <title>Chromosome-level genome assembly and manually-curated proteome of model necrotroph Parastagonospora nodorum Sn15 reveals a genome-wide trove of candidate effector homologs, and redundancy of virulence-related functions within an accessory chromosome.</title>
        <authorList>
            <person name="Bertazzoni S."/>
            <person name="Jones D.A.B."/>
            <person name="Phan H.T."/>
            <person name="Tan K.-C."/>
            <person name="Hane J.K."/>
        </authorList>
    </citation>
    <scope>NUCLEOTIDE SEQUENCE [LARGE SCALE GENOMIC DNA]</scope>
    <source>
        <strain evidence="4">SN15 / ATCC MYA-4574 / FGSC 10173)</strain>
    </source>
</reference>
<dbReference type="InterPro" id="IPR010730">
    <property type="entry name" value="HET"/>
</dbReference>
<dbReference type="PANTHER" id="PTHR24148">
    <property type="entry name" value="ANKYRIN REPEAT DOMAIN-CONTAINING PROTEIN 39 HOMOLOG-RELATED"/>
    <property type="match status" value="1"/>
</dbReference>
<feature type="region of interest" description="Disordered" evidence="1">
    <location>
        <begin position="184"/>
        <end position="207"/>
    </location>
</feature>
<dbReference type="AlphaFoldDB" id="A0A7U2NQQ6"/>
<dbReference type="Pfam" id="PF06985">
    <property type="entry name" value="HET"/>
    <property type="match status" value="1"/>
</dbReference>
<evidence type="ECO:0000256" key="1">
    <source>
        <dbReference type="SAM" id="MobiDB-lite"/>
    </source>
</evidence>
<evidence type="ECO:0000313" key="3">
    <source>
        <dbReference type="EMBL" id="QRD07007.1"/>
    </source>
</evidence>
<gene>
    <name evidence="3" type="ORF">JI435_125900</name>
</gene>
<feature type="domain" description="Heterokaryon incompatibility" evidence="2">
    <location>
        <begin position="59"/>
        <end position="269"/>
    </location>
</feature>
<dbReference type="Proteomes" id="UP000663193">
    <property type="component" value="Chromosome 21"/>
</dbReference>
<accession>A0A7U2NQQ6</accession>
<feature type="compositionally biased region" description="Polar residues" evidence="1">
    <location>
        <begin position="184"/>
        <end position="198"/>
    </location>
</feature>
<protein>
    <recommendedName>
        <fullName evidence="2">Heterokaryon incompatibility domain-containing protein</fullName>
    </recommendedName>
</protein>
<dbReference type="InterPro" id="IPR052895">
    <property type="entry name" value="HetReg/Transcr_Mod"/>
</dbReference>
<dbReference type="PANTHER" id="PTHR24148:SF73">
    <property type="entry name" value="HET DOMAIN PROTEIN (AFU_ORTHOLOGUE AFUA_8G01020)"/>
    <property type="match status" value="1"/>
</dbReference>
<evidence type="ECO:0000259" key="2">
    <source>
        <dbReference type="Pfam" id="PF06985"/>
    </source>
</evidence>
<feature type="region of interest" description="Disordered" evidence="1">
    <location>
        <begin position="590"/>
        <end position="611"/>
    </location>
</feature>